<feature type="region of interest" description="Disordered" evidence="1">
    <location>
        <begin position="171"/>
        <end position="258"/>
    </location>
</feature>
<proteinExistence type="predicted"/>
<dbReference type="EMBL" id="JH794446">
    <property type="protein sequence ID" value="ELQ60985.1"/>
    <property type="molecule type" value="Genomic_DNA"/>
</dbReference>
<evidence type="ECO:0000313" key="2">
    <source>
        <dbReference type="EMBL" id="ELQ60985.1"/>
    </source>
</evidence>
<protein>
    <submittedName>
        <fullName evidence="2">Uncharacterized protein</fullName>
    </submittedName>
</protein>
<name>L7J0F4_PYRO1</name>
<feature type="region of interest" description="Disordered" evidence="1">
    <location>
        <begin position="1"/>
        <end position="30"/>
    </location>
</feature>
<evidence type="ECO:0000256" key="1">
    <source>
        <dbReference type="SAM" id="MobiDB-lite"/>
    </source>
</evidence>
<feature type="compositionally biased region" description="Basic and acidic residues" evidence="1">
    <location>
        <begin position="224"/>
        <end position="236"/>
    </location>
</feature>
<dbReference type="InterPro" id="IPR018555">
    <property type="entry name" value="C630.06c-like"/>
</dbReference>
<gene>
    <name evidence="2" type="ORF">OOW_P131scaffold01213g57</name>
</gene>
<feature type="compositionally biased region" description="Basic and acidic residues" evidence="1">
    <location>
        <begin position="171"/>
        <end position="206"/>
    </location>
</feature>
<accession>L7J0F4</accession>
<reference evidence="2" key="1">
    <citation type="journal article" date="2012" name="PLoS Genet.">
        <title>Comparative analysis of the genomes of two field isolates of the rice blast fungus Magnaporthe oryzae.</title>
        <authorList>
            <person name="Xue M."/>
            <person name="Yang J."/>
            <person name="Li Z."/>
            <person name="Hu S."/>
            <person name="Yao N."/>
            <person name="Dean R.A."/>
            <person name="Zhao W."/>
            <person name="Shen M."/>
            <person name="Zhang H."/>
            <person name="Li C."/>
            <person name="Liu L."/>
            <person name="Cao L."/>
            <person name="Xu X."/>
            <person name="Xing Y."/>
            <person name="Hsiang T."/>
            <person name="Zhang Z."/>
            <person name="Xu J.R."/>
            <person name="Peng Y.L."/>
        </authorList>
    </citation>
    <scope>NUCLEOTIDE SEQUENCE [LARGE SCALE GENOMIC DNA]</scope>
    <source>
        <strain evidence="2">P131</strain>
    </source>
</reference>
<dbReference type="AlphaFoldDB" id="L7J0F4"/>
<sequence>MFEIPEAKRVRRDELFDNTGSESEDDVRDEAAAAVARAKLQEQLSSLITFDAPAAPEQEGPADEAGPAAAEEVFEFKLFATSKGGAATASRVVLAAQEDPAAADEAGDAGGFVVARRPQSYYVAGPPTAEQQAQFEAVAVTGEQILAAAGQRCWGWEVPWRCEEGTWWGCEQKEETPGEEKEDSNSDKNEKEKENDREKQTKEEHLKAKKKRLNRERQLKRRQKEREKKQAMRTDGDGDASVQGAGEAAPLSADTMSE</sequence>
<dbReference type="Pfam" id="PF09428">
    <property type="entry name" value="DUF2011"/>
    <property type="match status" value="1"/>
</dbReference>
<feature type="compositionally biased region" description="Basic residues" evidence="1">
    <location>
        <begin position="207"/>
        <end position="223"/>
    </location>
</feature>
<organism>
    <name type="scientific">Pyricularia oryzae (strain P131)</name>
    <name type="common">Rice blast fungus</name>
    <name type="synonym">Magnaporthe oryzae</name>
    <dbReference type="NCBI Taxonomy" id="1143193"/>
    <lineage>
        <taxon>Eukaryota</taxon>
        <taxon>Fungi</taxon>
        <taxon>Dikarya</taxon>
        <taxon>Ascomycota</taxon>
        <taxon>Pezizomycotina</taxon>
        <taxon>Sordariomycetes</taxon>
        <taxon>Sordariomycetidae</taxon>
        <taxon>Magnaporthales</taxon>
        <taxon>Pyriculariaceae</taxon>
        <taxon>Pyricularia</taxon>
    </lineage>
</organism>
<feature type="compositionally biased region" description="Basic and acidic residues" evidence="1">
    <location>
        <begin position="1"/>
        <end position="15"/>
    </location>
</feature>